<dbReference type="CDD" id="cd01572">
    <property type="entry name" value="QPRTase"/>
    <property type="match status" value="1"/>
</dbReference>
<dbReference type="Gene3D" id="3.90.1170.20">
    <property type="entry name" value="Quinolinate phosphoribosyl transferase, N-terminal domain"/>
    <property type="match status" value="1"/>
</dbReference>
<dbReference type="Pfam" id="PF01729">
    <property type="entry name" value="QRPTase_C"/>
    <property type="match status" value="1"/>
</dbReference>
<dbReference type="Proteomes" id="UP000076167">
    <property type="component" value="Unassembled WGS sequence"/>
</dbReference>
<evidence type="ECO:0000256" key="5">
    <source>
        <dbReference type="ARBA" id="ARBA00022642"/>
    </source>
</evidence>
<sequence length="293" mass="30487">MTNTIAKTSAVMPSLPHILIEEGVRAALKEDLGRAGDLTTDATIGPDLSAKVSLVSREAGRLCGVDFARSSFALAGAGLAFEAFKKDGDVLAPGDEIARVTGNARAILSSERVALNYLCHLSGIATTTAKFADLIAHTKARICCTRKTTPGLRAFEKYAVRCGGGANHRFGLDDAVLIKDNHIAVCGSITNAIEAARNYVGHLVVIEIEVDTLIQLEEALAAGASTVLVDNFGINGLKEAVALNAGRARIEASGGINIDTIKDVAETGVDYISSSKITISAPTLDIGLDVTLG</sequence>
<dbReference type="Pfam" id="PF02749">
    <property type="entry name" value="QRPTase_N"/>
    <property type="match status" value="1"/>
</dbReference>
<comment type="pathway">
    <text evidence="2">Cofactor biosynthesis; NAD(+) biosynthesis; nicotinate D-ribonucleotide from quinolinate: step 1/1.</text>
</comment>
<feature type="domain" description="Quinolinate phosphoribosyl transferase N-terminal" evidence="11">
    <location>
        <begin position="37"/>
        <end position="122"/>
    </location>
</feature>
<keyword evidence="7 9" id="KW-0808">Transferase</keyword>
<keyword evidence="6 9" id="KW-0328">Glycosyltransferase</keyword>
<protein>
    <recommendedName>
        <fullName evidence="4">nicotinate-nucleotide diphosphorylase (carboxylating)</fullName>
        <ecNumber evidence="4">2.4.2.19</ecNumber>
    </recommendedName>
    <alternativeName>
        <fullName evidence="8">Quinolinate phosphoribosyltransferase [decarboxylating]</fullName>
    </alternativeName>
</protein>
<dbReference type="RefSeq" id="WP_063086232.1">
    <property type="nucleotide sequence ID" value="NZ_DFMA01000005.1"/>
</dbReference>
<accession>A0ABR5XZY4</accession>
<dbReference type="PIRSF" id="PIRSF006250">
    <property type="entry name" value="NadC_ModD"/>
    <property type="match status" value="1"/>
</dbReference>
<evidence type="ECO:0000256" key="3">
    <source>
        <dbReference type="ARBA" id="ARBA00009400"/>
    </source>
</evidence>
<keyword evidence="13" id="KW-1185">Reference proteome</keyword>
<dbReference type="InterPro" id="IPR027277">
    <property type="entry name" value="NadC/ModD"/>
</dbReference>
<dbReference type="Gene3D" id="3.20.20.70">
    <property type="entry name" value="Aldolase class I"/>
    <property type="match status" value="1"/>
</dbReference>
<dbReference type="PANTHER" id="PTHR32179">
    <property type="entry name" value="NICOTINATE-NUCLEOTIDE PYROPHOSPHORYLASE [CARBOXYLATING]"/>
    <property type="match status" value="1"/>
</dbReference>
<dbReference type="InterPro" id="IPR004393">
    <property type="entry name" value="NadC"/>
</dbReference>
<dbReference type="InterPro" id="IPR037128">
    <property type="entry name" value="Quinolinate_PRibosylTase_N_sf"/>
</dbReference>
<evidence type="ECO:0000259" key="11">
    <source>
        <dbReference type="Pfam" id="PF02749"/>
    </source>
</evidence>
<evidence type="ECO:0000256" key="4">
    <source>
        <dbReference type="ARBA" id="ARBA00011944"/>
    </source>
</evidence>
<dbReference type="EMBL" id="LPXL01000034">
    <property type="protein sequence ID" value="KZD01703.1"/>
    <property type="molecule type" value="Genomic_DNA"/>
</dbReference>
<dbReference type="NCBIfam" id="TIGR00078">
    <property type="entry name" value="nadC"/>
    <property type="match status" value="1"/>
</dbReference>
<evidence type="ECO:0000256" key="6">
    <source>
        <dbReference type="ARBA" id="ARBA00022676"/>
    </source>
</evidence>
<evidence type="ECO:0000313" key="13">
    <source>
        <dbReference type="Proteomes" id="UP000076167"/>
    </source>
</evidence>
<evidence type="ECO:0000256" key="2">
    <source>
        <dbReference type="ARBA" id="ARBA00004893"/>
    </source>
</evidence>
<evidence type="ECO:0000256" key="9">
    <source>
        <dbReference type="PIRNR" id="PIRNR006250"/>
    </source>
</evidence>
<dbReference type="SUPFAM" id="SSF54675">
    <property type="entry name" value="Nicotinate/Quinolinate PRTase N-terminal domain-like"/>
    <property type="match status" value="1"/>
</dbReference>
<evidence type="ECO:0000256" key="7">
    <source>
        <dbReference type="ARBA" id="ARBA00022679"/>
    </source>
</evidence>
<evidence type="ECO:0000313" key="12">
    <source>
        <dbReference type="EMBL" id="KZD01703.1"/>
    </source>
</evidence>
<keyword evidence="5" id="KW-0662">Pyridine nucleotide biosynthesis</keyword>
<dbReference type="PANTHER" id="PTHR32179:SF3">
    <property type="entry name" value="NICOTINATE-NUCLEOTIDE PYROPHOSPHORYLASE [CARBOXYLATING]"/>
    <property type="match status" value="1"/>
</dbReference>
<proteinExistence type="inferred from homology"/>
<dbReference type="InterPro" id="IPR013785">
    <property type="entry name" value="Aldolase_TIM"/>
</dbReference>
<dbReference type="InterPro" id="IPR036068">
    <property type="entry name" value="Nicotinate_pribotase-like_C"/>
</dbReference>
<dbReference type="SUPFAM" id="SSF51690">
    <property type="entry name" value="Nicotinate/Quinolinate PRTase C-terminal domain-like"/>
    <property type="match status" value="1"/>
</dbReference>
<comment type="function">
    <text evidence="1">Involved in the catabolism of quinolinic acid (QA).</text>
</comment>
<evidence type="ECO:0000259" key="10">
    <source>
        <dbReference type="Pfam" id="PF01729"/>
    </source>
</evidence>
<dbReference type="InterPro" id="IPR002638">
    <property type="entry name" value="Quinolinate_PRibosylTrfase_C"/>
</dbReference>
<dbReference type="InterPro" id="IPR022412">
    <property type="entry name" value="Quinolinate_PRibosylTrfase_N"/>
</dbReference>
<comment type="similarity">
    <text evidence="3 9">Belongs to the NadC/ModD family.</text>
</comment>
<evidence type="ECO:0000256" key="1">
    <source>
        <dbReference type="ARBA" id="ARBA00003237"/>
    </source>
</evidence>
<name>A0ABR5XZY4_9PROT</name>
<dbReference type="EC" id="2.4.2.19" evidence="4"/>
<comment type="caution">
    <text evidence="12">The sequence shown here is derived from an EMBL/GenBank/DDBJ whole genome shotgun (WGS) entry which is preliminary data.</text>
</comment>
<evidence type="ECO:0000256" key="8">
    <source>
        <dbReference type="ARBA" id="ARBA00033102"/>
    </source>
</evidence>
<gene>
    <name evidence="12" type="ORF">AUP40_02305</name>
</gene>
<organism evidence="12 13">
    <name type="scientific">Thalassospira xiamenensis</name>
    <dbReference type="NCBI Taxonomy" id="220697"/>
    <lineage>
        <taxon>Bacteria</taxon>
        <taxon>Pseudomonadati</taxon>
        <taxon>Pseudomonadota</taxon>
        <taxon>Alphaproteobacteria</taxon>
        <taxon>Rhodospirillales</taxon>
        <taxon>Thalassospiraceae</taxon>
        <taxon>Thalassospira</taxon>
    </lineage>
</organism>
<feature type="domain" description="Quinolinate phosphoribosyl transferase C-terminal" evidence="10">
    <location>
        <begin position="124"/>
        <end position="289"/>
    </location>
</feature>
<reference evidence="12 13" key="1">
    <citation type="submission" date="2015-12" db="EMBL/GenBank/DDBJ databases">
        <title>Genome sequence of Thalassospira xiamenensis MCCC 1A03005.</title>
        <authorList>
            <person name="Lu L."/>
            <person name="Lai Q."/>
            <person name="Shao Z."/>
            <person name="Qian P."/>
        </authorList>
    </citation>
    <scope>NUCLEOTIDE SEQUENCE [LARGE SCALE GENOMIC DNA]</scope>
    <source>
        <strain evidence="12 13">MCCC 1A03005</strain>
    </source>
</reference>